<feature type="region of interest" description="Disordered" evidence="1">
    <location>
        <begin position="59"/>
        <end position="99"/>
    </location>
</feature>
<dbReference type="OMA" id="DFGALWF"/>
<dbReference type="PANTHER" id="PTHR37384:SF1">
    <property type="entry name" value="OS01G0835600 PROTEIN"/>
    <property type="match status" value="1"/>
</dbReference>
<feature type="compositionally biased region" description="Polar residues" evidence="1">
    <location>
        <begin position="1173"/>
        <end position="1191"/>
    </location>
</feature>
<feature type="compositionally biased region" description="Polar residues" evidence="1">
    <location>
        <begin position="1145"/>
        <end position="1164"/>
    </location>
</feature>
<dbReference type="STRING" id="5875.Q4N8G0"/>
<comment type="caution">
    <text evidence="3">The sequence shown here is derived from an EMBL/GenBank/DDBJ whole genome shotgun (WGS) entry which is preliminary data.</text>
</comment>
<dbReference type="InterPro" id="IPR047365">
    <property type="entry name" value="Tudor_AtPTM-like"/>
</dbReference>
<feature type="region of interest" description="Disordered" evidence="1">
    <location>
        <begin position="1330"/>
        <end position="1378"/>
    </location>
</feature>
<dbReference type="KEGG" id="tpv:TP01_0511"/>
<feature type="compositionally biased region" description="Basic and acidic residues" evidence="1">
    <location>
        <begin position="67"/>
        <end position="80"/>
    </location>
</feature>
<organism evidence="3 4">
    <name type="scientific">Theileria parva</name>
    <name type="common">East coast fever infection agent</name>
    <dbReference type="NCBI Taxonomy" id="5875"/>
    <lineage>
        <taxon>Eukaryota</taxon>
        <taxon>Sar</taxon>
        <taxon>Alveolata</taxon>
        <taxon>Apicomplexa</taxon>
        <taxon>Aconoidasida</taxon>
        <taxon>Piroplasmida</taxon>
        <taxon>Theileriidae</taxon>
        <taxon>Theileria</taxon>
    </lineage>
</organism>
<accession>Q4N8G0</accession>
<dbReference type="InterPro" id="IPR046341">
    <property type="entry name" value="SET_dom_sf"/>
</dbReference>
<name>Q4N8G0_THEPA</name>
<feature type="compositionally biased region" description="Polar residues" evidence="1">
    <location>
        <begin position="84"/>
        <end position="99"/>
    </location>
</feature>
<evidence type="ECO:0000313" key="4">
    <source>
        <dbReference type="Proteomes" id="UP000001949"/>
    </source>
</evidence>
<keyword evidence="4" id="KW-1185">Reference proteome</keyword>
<dbReference type="SUPFAM" id="SSF82199">
    <property type="entry name" value="SET domain"/>
    <property type="match status" value="1"/>
</dbReference>
<dbReference type="Gene3D" id="3.30.40.10">
    <property type="entry name" value="Zinc/RING finger domain, C3HC4 (zinc finger)"/>
    <property type="match status" value="1"/>
</dbReference>
<feature type="compositionally biased region" description="Basic and acidic residues" evidence="1">
    <location>
        <begin position="912"/>
        <end position="926"/>
    </location>
</feature>
<dbReference type="eggNOG" id="ENOG502SKGJ">
    <property type="taxonomic scope" value="Eukaryota"/>
</dbReference>
<dbReference type="Proteomes" id="UP000001949">
    <property type="component" value="Unassembled WGS sequence"/>
</dbReference>
<evidence type="ECO:0000259" key="2">
    <source>
        <dbReference type="Pfam" id="PF21743"/>
    </source>
</evidence>
<dbReference type="PANTHER" id="PTHR37384">
    <property type="entry name" value="OS01G0835600 PROTEIN"/>
    <property type="match status" value="1"/>
</dbReference>
<feature type="region of interest" description="Disordered" evidence="1">
    <location>
        <begin position="821"/>
        <end position="844"/>
    </location>
</feature>
<gene>
    <name evidence="3" type="ordered locus">TP01_0511</name>
</gene>
<feature type="region of interest" description="Disordered" evidence="1">
    <location>
        <begin position="1038"/>
        <end position="1067"/>
    </location>
</feature>
<dbReference type="InParanoid" id="Q4N8G0"/>
<dbReference type="Pfam" id="PF21743">
    <property type="entry name" value="PTM_DIR17_Tudor"/>
    <property type="match status" value="1"/>
</dbReference>
<proteinExistence type="predicted"/>
<dbReference type="VEuPathDB" id="PiroplasmaDB:TpMuguga_01g00511"/>
<evidence type="ECO:0000256" key="1">
    <source>
        <dbReference type="SAM" id="MobiDB-lite"/>
    </source>
</evidence>
<protein>
    <recommendedName>
        <fullName evidence="2">PTM/DIR17-like Tudor domain-containing protein</fullName>
    </recommendedName>
</protein>
<feature type="compositionally biased region" description="Basic and acidic residues" evidence="1">
    <location>
        <begin position="827"/>
        <end position="839"/>
    </location>
</feature>
<dbReference type="EMBL" id="AAGK01000001">
    <property type="protein sequence ID" value="EAN33748.1"/>
    <property type="molecule type" value="Genomic_DNA"/>
</dbReference>
<dbReference type="RefSeq" id="XP_766031.1">
    <property type="nucleotide sequence ID" value="XM_760938.1"/>
</dbReference>
<dbReference type="Gene3D" id="2.170.270.10">
    <property type="entry name" value="SET domain"/>
    <property type="match status" value="1"/>
</dbReference>
<dbReference type="GeneID" id="3503174"/>
<feature type="region of interest" description="Disordered" evidence="1">
    <location>
        <begin position="871"/>
        <end position="934"/>
    </location>
</feature>
<feature type="compositionally biased region" description="Low complexity" evidence="1">
    <location>
        <begin position="896"/>
        <end position="911"/>
    </location>
</feature>
<dbReference type="InterPro" id="IPR013083">
    <property type="entry name" value="Znf_RING/FYVE/PHD"/>
</dbReference>
<feature type="region of interest" description="Disordered" evidence="1">
    <location>
        <begin position="120"/>
        <end position="179"/>
    </location>
</feature>
<feature type="region of interest" description="Disordered" evidence="1">
    <location>
        <begin position="1145"/>
        <end position="1191"/>
    </location>
</feature>
<feature type="compositionally biased region" description="Polar residues" evidence="1">
    <location>
        <begin position="871"/>
        <end position="888"/>
    </location>
</feature>
<reference evidence="3 4" key="1">
    <citation type="journal article" date="2005" name="Science">
        <title>Genome sequence of Theileria parva, a bovine pathogen that transforms lymphocytes.</title>
        <authorList>
            <person name="Gardner M.J."/>
            <person name="Bishop R."/>
            <person name="Shah T."/>
            <person name="de Villiers E.P."/>
            <person name="Carlton J.M."/>
            <person name="Hall N."/>
            <person name="Ren Q."/>
            <person name="Paulsen I.T."/>
            <person name="Pain A."/>
            <person name="Berriman M."/>
            <person name="Wilson R.J.M."/>
            <person name="Sato S."/>
            <person name="Ralph S.A."/>
            <person name="Mann D.J."/>
            <person name="Xiong Z."/>
            <person name="Shallom S.J."/>
            <person name="Weidman J."/>
            <person name="Jiang L."/>
            <person name="Lynn J."/>
            <person name="Weaver B."/>
            <person name="Shoaibi A."/>
            <person name="Domingo A.R."/>
            <person name="Wasawo D."/>
            <person name="Crabtree J."/>
            <person name="Wortman J.R."/>
            <person name="Haas B."/>
            <person name="Angiuoli S.V."/>
            <person name="Creasy T.H."/>
            <person name="Lu C."/>
            <person name="Suh B."/>
            <person name="Silva J.C."/>
            <person name="Utterback T.R."/>
            <person name="Feldblyum T.V."/>
            <person name="Pertea M."/>
            <person name="Allen J."/>
            <person name="Nierman W.C."/>
            <person name="Taracha E.L.N."/>
            <person name="Salzberg S.L."/>
            <person name="White O.R."/>
            <person name="Fitzhugh H.A."/>
            <person name="Morzaria S."/>
            <person name="Venter J.C."/>
            <person name="Fraser C.M."/>
            <person name="Nene V."/>
        </authorList>
    </citation>
    <scope>NUCLEOTIDE SEQUENCE [LARGE SCALE GENOMIC DNA]</scope>
    <source>
        <strain evidence="3 4">Muguga</strain>
    </source>
</reference>
<feature type="domain" description="PTM/DIR17-like Tudor" evidence="2">
    <location>
        <begin position="1658"/>
        <end position="1697"/>
    </location>
</feature>
<evidence type="ECO:0000313" key="3">
    <source>
        <dbReference type="EMBL" id="EAN33748.1"/>
    </source>
</evidence>
<sequence>MDYSAKDPVLGSLLGYFDWCKENERKKIYKTAYLKFKRFEQPSKPYSAAPLINSSNKNGVVSGAKWSKKDKESDKRKGCDRIVSNGSESNVQTHSRSESIGSDSYIDLLELANYSCHYSTKKSESNKNTAKNTKKINTNKGTNKSNTNKKTDESGTQNNIKNNLKNAPNTGGKNVGRKRMDLGEVPLERLSTVDSLGSLGEFGSGNLIEDSEEFRYESLLCDLRRRGFEPKTLGDVLRSRKKQWAKTQCIHSSARDDFVRHLNMYKNHFRSYKKTLDGWIPKECNVDNKSHSRSALNGKMTSRRNIENLTWSNIIFCPNFRPGGEIIYRFSRKTMKTYNTLYDTIKKGWVHPDLLVCLVRDASHPVRFATPPDQDCYTAIYTGPEISENLDTKVIFGEYTGIVYREDCVPDSIFEYAFELNFTSASWVDAELEFRHDKQYIRDVNGTIFLPNSSKYVLDSTHAFNELSMVNHCQSIAAYGGEYFLQANCEWQQVIFDGWPHVILTNKQGVKIQTGDELIADFGALWFQKVEENCHRQLKRELISYRLLSTANKSDDTVDAGKYLDDAVDHKSLHADKSLKDKLINDNFHNDKLLDVDNSLINKIKENILVQELPSDRSLENLDYFVVNNNTSYVCAICLDEDLNDDPNTSTKKIFTHRKNSTSSTQYGVSDSAVNVGQPPEEFRDEDDEDECIVCDGCDRIFHIKCLEKITTTALNYVQTEFQKTKFINFQTYLQSNKYNLTEGNLINLNLIKWYCMYCRYLCKQIIQHDLNQDFMPLQSCIYMNSTDPSPELPDSSQESVDSHHEIPEKIPVTNHDKCYSSTNKSLKSEVLDEKKEQEPETDECEVELVNNNLIDLNKITNYFNKLICNTGDTRNNSDTTSKENSPTPKDDYTANNNNNVDNVKGKGLNNVEKKGNKSMEREYPKQKRKKIKSSLSLKCAKRKNKKSMVKTLKTKSKLFKGNKIRTLRRMKLINKPTTLEIAKYLVKQKILSNTTNRGQIRLFGNYINFRTNCCPSGSPRPDTIDLANYKDRNNTIQTNFPANTLSPVSSHTSNHSYKDSPTTNANPTGYENDLTINLFNLGLISLNAHAPSNLLESESKVASSEETCSTNSGNELDLAMEDANNCNVAYSELLRKCNDTINSRNSSGEKVNGYDTSTKTVNSPIIKDNQESYDTTNPPNSPAGNENSAYHPTMKVKENQEEVFNVNYDNSIMNNIIDYLNCRYLMGMWQVEPFSVFGEAVRVCVDCNKKCGPKANVYVCRVLKRHLSGNFDHPKATNVEQMKELILISFEQHINYLLRLLVLKNIVIDFFIKLSCHFLTNNYALTDSPASTVKEDPDTAGYTTTFGNTGDDEPLSDTMSSEDNSEESSEKDDISEFDGKELDIEYENLDVEELQFGEEIGSQIGNEIKPQMSKEIETQVSREDSELVEKTQMKLRDRGKKDVKEESGVSGRKRQLYYNINEFVKCITNNMKRVPQGDIMFNYELLKKLGGFEEDFVRIVNCDDLFKYINDLSSYMCYNADQVPSTIQQILSKDELMRFTHFRKYLIKDVNLFVNTSSNISNKGSEKKNKKGQSQDISEYYTQQSKKSDFDHIIKSTNSELEYWDTYSRRFSDEIDEDTVKINLNNIIKHNKRILKLRPDDVQSQEFIPMIGIKPGRTIIYRKFSNGYYQGLVNKYTNSTTYFKVEYSDGDDELMDPFDLMNEIILNLSNIENILLQLSTHDVNNERFVQQIELITNLIKNKMSSERSNIVYGKEPNVGNEVNGVRTSEEFIEVKEDDIRNHSLFKKMASELRNYMLHQLINVEYISKRRKCSQ</sequence>
<feature type="compositionally biased region" description="Low complexity" evidence="1">
    <location>
        <begin position="158"/>
        <end position="169"/>
    </location>
</feature>
<feature type="compositionally biased region" description="Low complexity" evidence="1">
    <location>
        <begin position="126"/>
        <end position="148"/>
    </location>
</feature>